<organism evidence="1">
    <name type="scientific">marine sediment metagenome</name>
    <dbReference type="NCBI Taxonomy" id="412755"/>
    <lineage>
        <taxon>unclassified sequences</taxon>
        <taxon>metagenomes</taxon>
        <taxon>ecological metagenomes</taxon>
    </lineage>
</organism>
<reference evidence="1" key="1">
    <citation type="journal article" date="2015" name="Nature">
        <title>Complex archaea that bridge the gap between prokaryotes and eukaryotes.</title>
        <authorList>
            <person name="Spang A."/>
            <person name="Saw J.H."/>
            <person name="Jorgensen S.L."/>
            <person name="Zaremba-Niedzwiedzka K."/>
            <person name="Martijn J."/>
            <person name="Lind A.E."/>
            <person name="van Eijk R."/>
            <person name="Schleper C."/>
            <person name="Guy L."/>
            <person name="Ettema T.J."/>
        </authorList>
    </citation>
    <scope>NUCLEOTIDE SEQUENCE</scope>
</reference>
<gene>
    <name evidence="1" type="ORF">LCGC14_0170730</name>
</gene>
<name>A0A0F9UWK5_9ZZZZ</name>
<dbReference type="EMBL" id="LAZR01000066">
    <property type="protein sequence ID" value="KKN96144.1"/>
    <property type="molecule type" value="Genomic_DNA"/>
</dbReference>
<sequence>MSELPNPNTERLITLWEQLTEQALHSDSFTFRMNGNHFNLYTANKRIKEAIEVDAASVSLSINSLIKQVAEAEKFTLADIMSEDERLKSKLAIVHELNAYFRAPEVQSLHQQFYDYCEGALAHYRGREPGEEERAFVLESAVFVGLDAYHATDKLTRLMVQDGALSTKDQAKVNHLVLGFDSIEDLISLAHQIPTGFSLCCILRPHVSDSYFVMVVRNGDRIIALTDKGNYTHPLQEARMRQRNDRYNHERIDRSHFPYDLLNLKWSDNGRDSRADAPRNQLATESGLWSLGTLADLNNWDLLWLHMFIDQCIKRYFDDARSEPPIALGSMARIPHSWIGDSGAAQLPVPARYEVQLDRVPSAQLTTEFMTSLEPGWATKPNPNLWMERWFGSEVPIEALYIPTAAMEISEGRADLIKDADGIKLVPKQAESTPFYRPNVLSLVPTDVTALSTPERVRRDMYFLARYNQAQVIQHLAKEDYSARQAEMQQWCFDAMATNMPNIIDDLIALNHERFWLDREELSGEVELLRSELKGSGGGDSQPVEIPLHQGRGIRLSYIPPRHRFAPDRKSGPSLAKSMGLELYELHSTVCALDQEEEANVCLYLTTDSILDIVNITGLSVSDIPVELHSRGIKTYVGNSILSRIDPMACLKNPWDELRLSFILPLSLSALKKRRREMGLSTPRSGLLESFAEESSAAARQARYRAKLVEGLE</sequence>
<proteinExistence type="predicted"/>
<comment type="caution">
    <text evidence="1">The sequence shown here is derived from an EMBL/GenBank/DDBJ whole genome shotgun (WGS) entry which is preliminary data.</text>
</comment>
<dbReference type="AlphaFoldDB" id="A0A0F9UWK5"/>
<evidence type="ECO:0000313" key="1">
    <source>
        <dbReference type="EMBL" id="KKN96144.1"/>
    </source>
</evidence>
<protein>
    <submittedName>
        <fullName evidence="1">Uncharacterized protein</fullName>
    </submittedName>
</protein>
<accession>A0A0F9UWK5</accession>